<feature type="compositionally biased region" description="Low complexity" evidence="1">
    <location>
        <begin position="139"/>
        <end position="148"/>
    </location>
</feature>
<gene>
    <name evidence="2" type="ORF">PHPALM_31952</name>
</gene>
<feature type="region of interest" description="Disordered" evidence="1">
    <location>
        <begin position="139"/>
        <end position="178"/>
    </location>
</feature>
<protein>
    <submittedName>
        <fullName evidence="2">Uncharacterized protein</fullName>
    </submittedName>
</protein>
<organism evidence="2 3">
    <name type="scientific">Phytophthora palmivora</name>
    <dbReference type="NCBI Taxonomy" id="4796"/>
    <lineage>
        <taxon>Eukaryota</taxon>
        <taxon>Sar</taxon>
        <taxon>Stramenopiles</taxon>
        <taxon>Oomycota</taxon>
        <taxon>Peronosporomycetes</taxon>
        <taxon>Peronosporales</taxon>
        <taxon>Peronosporaceae</taxon>
        <taxon>Phytophthora</taxon>
    </lineage>
</organism>
<dbReference type="EMBL" id="NCKW01017212">
    <property type="protein sequence ID" value="POM59334.1"/>
    <property type="molecule type" value="Genomic_DNA"/>
</dbReference>
<evidence type="ECO:0000313" key="3">
    <source>
        <dbReference type="Proteomes" id="UP000237271"/>
    </source>
</evidence>
<dbReference type="AlphaFoldDB" id="A0A2P4X1C2"/>
<sequence length="266" mass="29969">MLELRLVHPEPLTDWRFQASFTDTSMSPSKTVILDDLTADHENCLLFDNAQSAEGPTSSRNFNPFLYFPGLHRPSDLYGHVLRIIVTSIKPVTRIVINTSVQFTRFPDEPVVKPPVQSIRQHSEAVAIQEAANFLRASARRSYSASSASRRRLSKPRKKKTVKPPPPNNHEVSTTSLAMDQCSPWISSDLDDMEDNTQSSVLEQVNTLQLEEPPPAVSPRVGPSAEYLTQSPQQPMATVDKKKMELHRLRTNMRVSHALMQFTCIH</sequence>
<feature type="compositionally biased region" description="Basic residues" evidence="1">
    <location>
        <begin position="149"/>
        <end position="162"/>
    </location>
</feature>
<proteinExistence type="predicted"/>
<accession>A0A2P4X1C2</accession>
<feature type="region of interest" description="Disordered" evidence="1">
    <location>
        <begin position="211"/>
        <end position="235"/>
    </location>
</feature>
<reference evidence="2 3" key="1">
    <citation type="journal article" date="2017" name="Genome Biol. Evol.">
        <title>Phytophthora megakarya and P. palmivora, closely related causal agents of cacao black pod rot, underwent increases in genome sizes and gene numbers by different mechanisms.</title>
        <authorList>
            <person name="Ali S.S."/>
            <person name="Shao J."/>
            <person name="Lary D.J."/>
            <person name="Kronmiller B."/>
            <person name="Shen D."/>
            <person name="Strem M.D."/>
            <person name="Amoako-Attah I."/>
            <person name="Akrofi A.Y."/>
            <person name="Begoude B.A."/>
            <person name="Ten Hoopen G.M."/>
            <person name="Coulibaly K."/>
            <person name="Kebe B.I."/>
            <person name="Melnick R.L."/>
            <person name="Guiltinan M.J."/>
            <person name="Tyler B.M."/>
            <person name="Meinhardt L.W."/>
            <person name="Bailey B.A."/>
        </authorList>
    </citation>
    <scope>NUCLEOTIDE SEQUENCE [LARGE SCALE GENOMIC DNA]</scope>
    <source>
        <strain evidence="3">sbr112.9</strain>
    </source>
</reference>
<evidence type="ECO:0000256" key="1">
    <source>
        <dbReference type="SAM" id="MobiDB-lite"/>
    </source>
</evidence>
<evidence type="ECO:0000313" key="2">
    <source>
        <dbReference type="EMBL" id="POM59334.1"/>
    </source>
</evidence>
<name>A0A2P4X1C2_9STRA</name>
<dbReference type="OrthoDB" id="125613at2759"/>
<keyword evidence="3" id="KW-1185">Reference proteome</keyword>
<dbReference type="Proteomes" id="UP000237271">
    <property type="component" value="Unassembled WGS sequence"/>
</dbReference>
<comment type="caution">
    <text evidence="2">The sequence shown here is derived from an EMBL/GenBank/DDBJ whole genome shotgun (WGS) entry which is preliminary data.</text>
</comment>